<evidence type="ECO:0000313" key="11">
    <source>
        <dbReference type="EMBL" id="CAB4181422.1"/>
    </source>
</evidence>
<accession>A0A6J5QD43</accession>
<dbReference type="GO" id="GO:0051539">
    <property type="term" value="F:4 iron, 4 sulfur cluster binding"/>
    <property type="evidence" value="ECO:0007669"/>
    <property type="project" value="UniProtKB-KW"/>
</dbReference>
<dbReference type="GO" id="GO:0016829">
    <property type="term" value="F:lyase activity"/>
    <property type="evidence" value="ECO:0007669"/>
    <property type="project" value="UniProtKB-KW"/>
</dbReference>
<dbReference type="PROSITE" id="PS51918">
    <property type="entry name" value="RADICAL_SAM"/>
    <property type="match status" value="1"/>
</dbReference>
<evidence type="ECO:0000256" key="6">
    <source>
        <dbReference type="ARBA" id="ARBA00023014"/>
    </source>
</evidence>
<keyword evidence="1" id="KW-0004">4Fe-4S</keyword>
<dbReference type="EMBL" id="LR797009">
    <property type="protein sequence ID" value="CAB4181422.1"/>
    <property type="molecule type" value="Genomic_DNA"/>
</dbReference>
<reference evidence="11" key="1">
    <citation type="submission" date="2020-05" db="EMBL/GenBank/DDBJ databases">
        <authorList>
            <person name="Chiriac C."/>
            <person name="Salcher M."/>
            <person name="Ghai R."/>
            <person name="Kavagutti S V."/>
        </authorList>
    </citation>
    <scope>NUCLEOTIDE SEQUENCE</scope>
</reference>
<evidence type="ECO:0000313" key="14">
    <source>
        <dbReference type="EMBL" id="CAB5227334.1"/>
    </source>
</evidence>
<dbReference type="GO" id="GO:0046872">
    <property type="term" value="F:metal ion binding"/>
    <property type="evidence" value="ECO:0007669"/>
    <property type="project" value="UniProtKB-KW"/>
</dbReference>
<evidence type="ECO:0000256" key="4">
    <source>
        <dbReference type="ARBA" id="ARBA00022842"/>
    </source>
</evidence>
<keyword evidence="2" id="KW-0949">S-adenosyl-L-methionine</keyword>
<dbReference type="EMBL" id="LR797361">
    <property type="protein sequence ID" value="CAB4211038.1"/>
    <property type="molecule type" value="Genomic_DNA"/>
</dbReference>
<dbReference type="InterPro" id="IPR024924">
    <property type="entry name" value="7-CO-7-deazaguanine_synth-like"/>
</dbReference>
<keyword evidence="7" id="KW-0456">Lyase</keyword>
<keyword evidence="6" id="KW-0411">Iron-sulfur</keyword>
<dbReference type="EMBL" id="LR796838">
    <property type="protein sequence ID" value="CAB4169203.1"/>
    <property type="molecule type" value="Genomic_DNA"/>
</dbReference>
<dbReference type="PANTHER" id="PTHR42836:SF1">
    <property type="entry name" value="7-CARBOXY-7-DEAZAGUANINE SYNTHASE"/>
    <property type="match status" value="1"/>
</dbReference>
<dbReference type="PANTHER" id="PTHR42836">
    <property type="entry name" value="7-CARBOXY-7-DEAZAGUANINE SYNTHASE"/>
    <property type="match status" value="1"/>
</dbReference>
<evidence type="ECO:0000313" key="12">
    <source>
        <dbReference type="EMBL" id="CAB4198343.1"/>
    </source>
</evidence>
<evidence type="ECO:0000256" key="5">
    <source>
        <dbReference type="ARBA" id="ARBA00023004"/>
    </source>
</evidence>
<gene>
    <name evidence="11" type="ORF">UFOVP1073_32</name>
    <name evidence="12" type="ORF">UFOVP1308_71</name>
    <name evidence="13" type="ORF">UFOVP1423_72</name>
    <name evidence="14" type="ORF">UFOVP1520_43</name>
    <name evidence="9" type="ORF">UFOVP898_34</name>
    <name evidence="10" type="ORF">UFOVP985_25</name>
</gene>
<dbReference type="EMBL" id="LR797259">
    <property type="protein sequence ID" value="CAB4198343.1"/>
    <property type="molecule type" value="Genomic_DNA"/>
</dbReference>
<dbReference type="InterPro" id="IPR007197">
    <property type="entry name" value="rSAM"/>
</dbReference>
<organism evidence="11">
    <name type="scientific">uncultured Caudovirales phage</name>
    <dbReference type="NCBI Taxonomy" id="2100421"/>
    <lineage>
        <taxon>Viruses</taxon>
        <taxon>Duplodnaviria</taxon>
        <taxon>Heunggongvirae</taxon>
        <taxon>Uroviricota</taxon>
        <taxon>Caudoviricetes</taxon>
        <taxon>Peduoviridae</taxon>
        <taxon>Maltschvirus</taxon>
        <taxon>Maltschvirus maltsch</taxon>
    </lineage>
</organism>
<evidence type="ECO:0000313" key="13">
    <source>
        <dbReference type="EMBL" id="CAB4211038.1"/>
    </source>
</evidence>
<name>A0A6J5QD43_9CAUD</name>
<dbReference type="InterPro" id="IPR013785">
    <property type="entry name" value="Aldolase_TIM"/>
</dbReference>
<evidence type="ECO:0000313" key="10">
    <source>
        <dbReference type="EMBL" id="CAB4176364.1"/>
    </source>
</evidence>
<evidence type="ECO:0000256" key="1">
    <source>
        <dbReference type="ARBA" id="ARBA00022485"/>
    </source>
</evidence>
<feature type="domain" description="Radical SAM core" evidence="8">
    <location>
        <begin position="24"/>
        <end position="222"/>
    </location>
</feature>
<evidence type="ECO:0000256" key="3">
    <source>
        <dbReference type="ARBA" id="ARBA00022723"/>
    </source>
</evidence>
<evidence type="ECO:0000256" key="2">
    <source>
        <dbReference type="ARBA" id="ARBA00022691"/>
    </source>
</evidence>
<evidence type="ECO:0000256" key="7">
    <source>
        <dbReference type="ARBA" id="ARBA00023239"/>
    </source>
</evidence>
<keyword evidence="5" id="KW-0408">Iron</keyword>
<dbReference type="EMBL" id="LR798377">
    <property type="protein sequence ID" value="CAB5227334.1"/>
    <property type="molecule type" value="Genomic_DNA"/>
</dbReference>
<dbReference type="HAMAP" id="MF_00917">
    <property type="entry name" value="QueE"/>
    <property type="match status" value="1"/>
</dbReference>
<evidence type="ECO:0000313" key="9">
    <source>
        <dbReference type="EMBL" id="CAB4169203.1"/>
    </source>
</evidence>
<dbReference type="InterPro" id="IPR058240">
    <property type="entry name" value="rSAM_sf"/>
</dbReference>
<dbReference type="CDD" id="cd01335">
    <property type="entry name" value="Radical_SAM"/>
    <property type="match status" value="1"/>
</dbReference>
<sequence>MPTPVSKTYAVNEIFWSPQGEGMRAGEMSVFIRFAGCNLRCRMEVAEDSPGGFDCDTEFASGRKMTAGEIIEEAYTVVGKPVQWYLEQQDSGEPWVVFTGGEPALQVDTALVEAMQDAGFQCAIETNGSKDVSQLGLDWITVSPKVAEHAIRQTTATEVKYVRGYGQPLPKPTCEATYKLISPAFDGTTIDERAVQWCVKLVKENPEWRLSMQLHKSAWRVR</sequence>
<dbReference type="Gene3D" id="3.20.20.70">
    <property type="entry name" value="Aldolase class I"/>
    <property type="match status" value="1"/>
</dbReference>
<keyword evidence="4" id="KW-0460">Magnesium</keyword>
<keyword evidence="3" id="KW-0479">Metal-binding</keyword>
<protein>
    <submittedName>
        <fullName evidence="11">NrdG Organic radical activating enzymes</fullName>
    </submittedName>
</protein>
<proteinExistence type="inferred from homology"/>
<evidence type="ECO:0000259" key="8">
    <source>
        <dbReference type="PROSITE" id="PS51918"/>
    </source>
</evidence>
<dbReference type="SUPFAM" id="SSF102114">
    <property type="entry name" value="Radical SAM enzymes"/>
    <property type="match status" value="1"/>
</dbReference>
<dbReference type="EMBL" id="LR796942">
    <property type="protein sequence ID" value="CAB4176364.1"/>
    <property type="molecule type" value="Genomic_DNA"/>
</dbReference>